<organism evidence="2">
    <name type="scientific">freshwater metagenome</name>
    <dbReference type="NCBI Taxonomy" id="449393"/>
    <lineage>
        <taxon>unclassified sequences</taxon>
        <taxon>metagenomes</taxon>
        <taxon>ecological metagenomes</taxon>
    </lineage>
</organism>
<reference evidence="2" key="1">
    <citation type="submission" date="2020-05" db="EMBL/GenBank/DDBJ databases">
        <authorList>
            <person name="Chiriac C."/>
            <person name="Salcher M."/>
            <person name="Ghai R."/>
            <person name="Kavagutti S V."/>
        </authorList>
    </citation>
    <scope>NUCLEOTIDE SEQUENCE</scope>
</reference>
<dbReference type="InterPro" id="IPR017481">
    <property type="entry name" value="CHP03032"/>
</dbReference>
<dbReference type="AlphaFoldDB" id="A0A6J7P535"/>
<evidence type="ECO:0000313" key="2">
    <source>
        <dbReference type="EMBL" id="CAB5000447.1"/>
    </source>
</evidence>
<dbReference type="InterPro" id="IPR027417">
    <property type="entry name" value="P-loop_NTPase"/>
</dbReference>
<proteinExistence type="predicted"/>
<feature type="domain" description="Conserved hypothetical protein CHP03032" evidence="1">
    <location>
        <begin position="244"/>
        <end position="549"/>
    </location>
</feature>
<dbReference type="Gene3D" id="3.40.50.300">
    <property type="entry name" value="P-loop containing nucleotide triphosphate hydrolases"/>
    <property type="match status" value="1"/>
</dbReference>
<name>A0A6J7P535_9ZZZZ</name>
<dbReference type="NCBIfam" id="TIGR03032">
    <property type="entry name" value="TIGR03032 family protein"/>
    <property type="match status" value="1"/>
</dbReference>
<accession>A0A6J7P535</accession>
<dbReference type="EMBL" id="CAFBOZ010000067">
    <property type="protein sequence ID" value="CAB5000447.1"/>
    <property type="molecule type" value="Genomic_DNA"/>
</dbReference>
<dbReference type="SUPFAM" id="SSF63825">
    <property type="entry name" value="YWTD domain"/>
    <property type="match status" value="1"/>
</dbReference>
<dbReference type="Pfam" id="PF16261">
    <property type="entry name" value="DUF4915"/>
    <property type="match status" value="1"/>
</dbReference>
<evidence type="ECO:0000259" key="1">
    <source>
        <dbReference type="Pfam" id="PF16261"/>
    </source>
</evidence>
<protein>
    <submittedName>
        <fullName evidence="2">Unannotated protein</fullName>
    </submittedName>
</protein>
<dbReference type="SUPFAM" id="SSF52540">
    <property type="entry name" value="P-loop containing nucleoside triphosphate hydrolases"/>
    <property type="match status" value="1"/>
</dbReference>
<sequence>MTRVVLVGAPRSGASLLTQLLADGGIESEWAPPNSLEVASIAEDDAEARFVLVVRRPLLTISSSMVAWQSGRFVSQRGLAGWWGDAWSFPLVDGWERLIGAPLATVCATQWAAISEAALDALEGLPRDRWTVASFEELLDEPETELRRIAADLGLQWNGEVPNPIPPTSTCVTPPDSGAWRVNSSEVAQALELVQQTCDRLLAAVVARRPEFVWHDLESAPIEATRTTKPSQGTPFASAHTPSVAELLQKVGVTLAISTYKSGHLILARAADMVVDTDFTDLPRPMGIAVSGTRLAVGTADAVLVFTGNPGLGALVPSQRLVDVAYAPRSVIFTGDISIHDMAYGSDGVLYFVNTKFSCLCRQDIDYSFVPVWRPSWVSGLAGEDRCHLNGLAMVDGRAKYVTALAETDTAHGWRDLKGIAGVIVDVDTNDVIARGLAMPHSPRWHDGRLWVLESGKGALCTVDVRTGAVTTVATLPGFTRGLAFIGRYALVGLSQVRESVFTSLPITETATERNCGVWVVNTESGEVVGFLKFDGLVQEIFEVAVVPAAWPVVLDAGDLTQGAYVLPDAALRDVVG</sequence>
<gene>
    <name evidence="2" type="ORF">UFOPK3992_00602</name>
</gene>